<evidence type="ECO:0000313" key="3">
    <source>
        <dbReference type="EMBL" id="TFK50625.1"/>
    </source>
</evidence>
<sequence>MTPTIKIDVAELAGLVAEAILYGIFVMLFAAAMYFTFVRKRRPKANRVMVVSALVLFILATIQLVADTTNIFTAFINRTRPDRIAYLQDVSQPVFILKHTTLILIRLVSDLFVTYRCWIVWNKRYWVVVVPIALTLGSGVAGFHAIWSFQHFGKEPRAAQEQWLIALSAMSLAANAIGSAFTAYMIWSTSRETAKLIGSATLSLMPVLAIVIESSALNAAYMVANTVTLATGNESLETMAELGTPLVGCIFMLVIIRVWMNNSQATESTHEDTKMTFRPGPRPSDEMSREDQRSSSHSKRVMIHQDVFVTRGDAFEMSLRQDKKSDVDFAV</sequence>
<feature type="transmembrane region" description="Helical" evidence="2">
    <location>
        <begin position="199"/>
        <end position="222"/>
    </location>
</feature>
<evidence type="ECO:0000313" key="4">
    <source>
        <dbReference type="Proteomes" id="UP000305948"/>
    </source>
</evidence>
<evidence type="ECO:0000256" key="1">
    <source>
        <dbReference type="SAM" id="MobiDB-lite"/>
    </source>
</evidence>
<dbReference type="OrthoDB" id="2756618at2759"/>
<gene>
    <name evidence="3" type="ORF">OE88DRAFT_1726452</name>
</gene>
<reference evidence="3 4" key="1">
    <citation type="journal article" date="2019" name="Nat. Ecol. Evol.">
        <title>Megaphylogeny resolves global patterns of mushroom evolution.</title>
        <authorList>
            <person name="Varga T."/>
            <person name="Krizsan K."/>
            <person name="Foldi C."/>
            <person name="Dima B."/>
            <person name="Sanchez-Garcia M."/>
            <person name="Sanchez-Ramirez S."/>
            <person name="Szollosi G.J."/>
            <person name="Szarkandi J.G."/>
            <person name="Papp V."/>
            <person name="Albert L."/>
            <person name="Andreopoulos W."/>
            <person name="Angelini C."/>
            <person name="Antonin V."/>
            <person name="Barry K.W."/>
            <person name="Bougher N.L."/>
            <person name="Buchanan P."/>
            <person name="Buyck B."/>
            <person name="Bense V."/>
            <person name="Catcheside P."/>
            <person name="Chovatia M."/>
            <person name="Cooper J."/>
            <person name="Damon W."/>
            <person name="Desjardin D."/>
            <person name="Finy P."/>
            <person name="Geml J."/>
            <person name="Haridas S."/>
            <person name="Hughes K."/>
            <person name="Justo A."/>
            <person name="Karasinski D."/>
            <person name="Kautmanova I."/>
            <person name="Kiss B."/>
            <person name="Kocsube S."/>
            <person name="Kotiranta H."/>
            <person name="LaButti K.M."/>
            <person name="Lechner B.E."/>
            <person name="Liimatainen K."/>
            <person name="Lipzen A."/>
            <person name="Lukacs Z."/>
            <person name="Mihaltcheva S."/>
            <person name="Morgado L.N."/>
            <person name="Niskanen T."/>
            <person name="Noordeloos M.E."/>
            <person name="Ohm R.A."/>
            <person name="Ortiz-Santana B."/>
            <person name="Ovrebo C."/>
            <person name="Racz N."/>
            <person name="Riley R."/>
            <person name="Savchenko A."/>
            <person name="Shiryaev A."/>
            <person name="Soop K."/>
            <person name="Spirin V."/>
            <person name="Szebenyi C."/>
            <person name="Tomsovsky M."/>
            <person name="Tulloss R.E."/>
            <person name="Uehling J."/>
            <person name="Grigoriev I.V."/>
            <person name="Vagvolgyi C."/>
            <person name="Papp T."/>
            <person name="Martin F.M."/>
            <person name="Miettinen O."/>
            <person name="Hibbett D.S."/>
            <person name="Nagy L.G."/>
        </authorList>
    </citation>
    <scope>NUCLEOTIDE SEQUENCE [LARGE SCALE GENOMIC DNA]</scope>
    <source>
        <strain evidence="3 4">OMC1185</strain>
    </source>
</reference>
<name>A0A5C3N0R3_9AGAM</name>
<evidence type="ECO:0000256" key="2">
    <source>
        <dbReference type="SAM" id="Phobius"/>
    </source>
</evidence>
<feature type="transmembrane region" description="Helical" evidence="2">
    <location>
        <begin position="242"/>
        <end position="260"/>
    </location>
</feature>
<dbReference type="Proteomes" id="UP000305948">
    <property type="component" value="Unassembled WGS sequence"/>
</dbReference>
<feature type="transmembrane region" description="Helical" evidence="2">
    <location>
        <begin position="50"/>
        <end position="76"/>
    </location>
</feature>
<organism evidence="3 4">
    <name type="scientific">Heliocybe sulcata</name>
    <dbReference type="NCBI Taxonomy" id="5364"/>
    <lineage>
        <taxon>Eukaryota</taxon>
        <taxon>Fungi</taxon>
        <taxon>Dikarya</taxon>
        <taxon>Basidiomycota</taxon>
        <taxon>Agaricomycotina</taxon>
        <taxon>Agaricomycetes</taxon>
        <taxon>Gloeophyllales</taxon>
        <taxon>Gloeophyllaceae</taxon>
        <taxon>Heliocybe</taxon>
    </lineage>
</organism>
<keyword evidence="2" id="KW-1133">Transmembrane helix</keyword>
<feature type="transmembrane region" description="Helical" evidence="2">
    <location>
        <begin position="20"/>
        <end position="38"/>
    </location>
</feature>
<feature type="transmembrane region" description="Helical" evidence="2">
    <location>
        <begin position="125"/>
        <end position="147"/>
    </location>
</feature>
<feature type="compositionally biased region" description="Basic and acidic residues" evidence="1">
    <location>
        <begin position="283"/>
        <end position="294"/>
    </location>
</feature>
<protein>
    <submittedName>
        <fullName evidence="3">Uncharacterized protein</fullName>
    </submittedName>
</protein>
<feature type="region of interest" description="Disordered" evidence="1">
    <location>
        <begin position="267"/>
        <end position="299"/>
    </location>
</feature>
<keyword evidence="4" id="KW-1185">Reference proteome</keyword>
<accession>A0A5C3N0R3</accession>
<proteinExistence type="predicted"/>
<dbReference type="EMBL" id="ML213513">
    <property type="protein sequence ID" value="TFK50625.1"/>
    <property type="molecule type" value="Genomic_DNA"/>
</dbReference>
<feature type="transmembrane region" description="Helical" evidence="2">
    <location>
        <begin position="163"/>
        <end position="187"/>
    </location>
</feature>
<keyword evidence="2" id="KW-0812">Transmembrane</keyword>
<keyword evidence="2" id="KW-0472">Membrane</keyword>
<dbReference type="AlphaFoldDB" id="A0A5C3N0R3"/>